<evidence type="ECO:0000256" key="1">
    <source>
        <dbReference type="SAM" id="MobiDB-lite"/>
    </source>
</evidence>
<feature type="compositionally biased region" description="Basic residues" evidence="1">
    <location>
        <begin position="530"/>
        <end position="549"/>
    </location>
</feature>
<feature type="domain" description="Protein kinase" evidence="2">
    <location>
        <begin position="252"/>
        <end position="504"/>
    </location>
</feature>
<dbReference type="InterPro" id="IPR000719">
    <property type="entry name" value="Prot_kinase_dom"/>
</dbReference>
<feature type="compositionally biased region" description="Basic and acidic residues" evidence="1">
    <location>
        <begin position="518"/>
        <end position="529"/>
    </location>
</feature>
<dbReference type="Gene3D" id="3.30.200.20">
    <property type="entry name" value="Phosphorylase Kinase, domain 1"/>
    <property type="match status" value="1"/>
</dbReference>
<proteinExistence type="predicted"/>
<protein>
    <recommendedName>
        <fullName evidence="2">Protein kinase domain-containing protein</fullName>
    </recommendedName>
</protein>
<evidence type="ECO:0000259" key="2">
    <source>
        <dbReference type="PROSITE" id="PS50011"/>
    </source>
</evidence>
<evidence type="ECO:0000313" key="4">
    <source>
        <dbReference type="Proteomes" id="UP001583177"/>
    </source>
</evidence>
<gene>
    <name evidence="3" type="ORF">Daus18300_010732</name>
</gene>
<evidence type="ECO:0000313" key="3">
    <source>
        <dbReference type="EMBL" id="KAL1856465.1"/>
    </source>
</evidence>
<sequence length="565" mass="63421">MRSVSSVAWSAFVAGRSRGPLPLQQNFDLELYKEQTDLQPPSDISGRLFATFSANNDAAVHLLTLVKQTSSKKNYLSSSLRASEHSIGYALTLGTPYGDVKWFRPGRWRIGAGAGADLPLELLLCSDSLPSSTVARNSIDILHAQLEFHPVSGAFMVRSMCDRPLLYLDGSGPGRNSAIRDDTCHVLFMEHNRLQLGSYDFALDFVLRKKDHVSFKRMRDIILWNTNRAQPSRHLDPVPSREHYLCGKVVIHRRVHVVGHRSLYSGVNIHSGDPVAIIMSKLQPKTSDDIRHEVATLRQCRKHEHVVGIMDCWCEHQEQWPCGRDDKSPPPPDEDTICYTTTLPEYTLASFSWHGISISERESYFHQTLVGLGVIHQSQLIHGSVSPSTLTISGHVRTGFKAAVSLFEYEARAPGTGIWVVPEILDGSWRSTKQADIWGLAISWINTIRPFKTNEVTKQLHRNIIRKLDEWDLRPGLRDLVKSMVAWDPEDRPTAEVALAHPAWDLLKDKTGKKHAREKSSSMKKHAGEKSSSMKKHVGEKLSSTKKHAGEKSSSVEAKRVRFSS</sequence>
<reference evidence="3 4" key="1">
    <citation type="journal article" date="2024" name="IMA Fungus">
        <title>IMA Genome - F19 : A genome assembly and annotation guide to empower mycologists, including annotated draft genome sequences of Ceratocystis pirilliformis, Diaporthe australafricana, Fusarium ophioides, Paecilomyces lecythidis, and Sporothrix stenoceras.</title>
        <authorList>
            <person name="Aylward J."/>
            <person name="Wilson A.M."/>
            <person name="Visagie C.M."/>
            <person name="Spraker J."/>
            <person name="Barnes I."/>
            <person name="Buitendag C."/>
            <person name="Ceriani C."/>
            <person name="Del Mar Angel L."/>
            <person name="du Plessis D."/>
            <person name="Fuchs T."/>
            <person name="Gasser K."/>
            <person name="Kramer D."/>
            <person name="Li W."/>
            <person name="Munsamy K."/>
            <person name="Piso A."/>
            <person name="Price J.L."/>
            <person name="Sonnekus B."/>
            <person name="Thomas C."/>
            <person name="van der Nest A."/>
            <person name="van Dijk A."/>
            <person name="van Heerden A."/>
            <person name="van Vuuren N."/>
            <person name="Yilmaz N."/>
            <person name="Duong T.A."/>
            <person name="van der Merwe N.A."/>
            <person name="Wingfield M.J."/>
            <person name="Wingfield B.D."/>
        </authorList>
    </citation>
    <scope>NUCLEOTIDE SEQUENCE [LARGE SCALE GENOMIC DNA]</scope>
    <source>
        <strain evidence="3 4">CMW 18300</strain>
    </source>
</reference>
<keyword evidence="4" id="KW-1185">Reference proteome</keyword>
<name>A0ABR3W9A0_9PEZI</name>
<dbReference type="Gene3D" id="1.10.510.10">
    <property type="entry name" value="Transferase(Phosphotransferase) domain 1"/>
    <property type="match status" value="1"/>
</dbReference>
<dbReference type="EMBL" id="JAWRVE010000121">
    <property type="protein sequence ID" value="KAL1856465.1"/>
    <property type="molecule type" value="Genomic_DNA"/>
</dbReference>
<accession>A0ABR3W9A0</accession>
<dbReference type="PROSITE" id="PS50011">
    <property type="entry name" value="PROTEIN_KINASE_DOM"/>
    <property type="match status" value="1"/>
</dbReference>
<dbReference type="InterPro" id="IPR011009">
    <property type="entry name" value="Kinase-like_dom_sf"/>
</dbReference>
<organism evidence="3 4">
    <name type="scientific">Diaporthe australafricana</name>
    <dbReference type="NCBI Taxonomy" id="127596"/>
    <lineage>
        <taxon>Eukaryota</taxon>
        <taxon>Fungi</taxon>
        <taxon>Dikarya</taxon>
        <taxon>Ascomycota</taxon>
        <taxon>Pezizomycotina</taxon>
        <taxon>Sordariomycetes</taxon>
        <taxon>Sordariomycetidae</taxon>
        <taxon>Diaporthales</taxon>
        <taxon>Diaporthaceae</taxon>
        <taxon>Diaporthe</taxon>
    </lineage>
</organism>
<dbReference type="SUPFAM" id="SSF56112">
    <property type="entry name" value="Protein kinase-like (PK-like)"/>
    <property type="match status" value="1"/>
</dbReference>
<dbReference type="SMART" id="SM00220">
    <property type="entry name" value="S_TKc"/>
    <property type="match status" value="1"/>
</dbReference>
<comment type="caution">
    <text evidence="3">The sequence shown here is derived from an EMBL/GenBank/DDBJ whole genome shotgun (WGS) entry which is preliminary data.</text>
</comment>
<dbReference type="Proteomes" id="UP001583177">
    <property type="component" value="Unassembled WGS sequence"/>
</dbReference>
<dbReference type="PANTHER" id="PTHR24361">
    <property type="entry name" value="MITOGEN-ACTIVATED KINASE KINASE KINASE"/>
    <property type="match status" value="1"/>
</dbReference>
<dbReference type="Pfam" id="PF00069">
    <property type="entry name" value="Pkinase"/>
    <property type="match status" value="1"/>
</dbReference>
<feature type="region of interest" description="Disordered" evidence="1">
    <location>
        <begin position="509"/>
        <end position="565"/>
    </location>
</feature>
<dbReference type="InterPro" id="IPR053235">
    <property type="entry name" value="Ser_Thr_kinase"/>
</dbReference>